<feature type="domain" description="HTH arsR-type" evidence="4">
    <location>
        <begin position="1"/>
        <end position="92"/>
    </location>
</feature>
<dbReference type="InterPro" id="IPR036390">
    <property type="entry name" value="WH_DNA-bd_sf"/>
</dbReference>
<dbReference type="AlphaFoldDB" id="A0A4Q7WMY3"/>
<dbReference type="GO" id="GO:0003700">
    <property type="term" value="F:DNA-binding transcription factor activity"/>
    <property type="evidence" value="ECO:0007669"/>
    <property type="project" value="InterPro"/>
</dbReference>
<dbReference type="PROSITE" id="PS50987">
    <property type="entry name" value="HTH_ARSR_2"/>
    <property type="match status" value="1"/>
</dbReference>
<dbReference type="SMART" id="SM00418">
    <property type="entry name" value="HTH_ARSR"/>
    <property type="match status" value="1"/>
</dbReference>
<gene>
    <name evidence="5" type="ORF">EV645_6281</name>
</gene>
<keyword evidence="6" id="KW-1185">Reference proteome</keyword>
<dbReference type="Proteomes" id="UP000292027">
    <property type="component" value="Unassembled WGS sequence"/>
</dbReference>
<keyword evidence="2" id="KW-0238">DNA-binding</keyword>
<dbReference type="InterPro" id="IPR001845">
    <property type="entry name" value="HTH_ArsR_DNA-bd_dom"/>
</dbReference>
<reference evidence="5 6" key="1">
    <citation type="journal article" date="2015" name="Stand. Genomic Sci.">
        <title>Genomic Encyclopedia of Bacterial and Archaeal Type Strains, Phase III: the genomes of soil and plant-associated and newly described type strains.</title>
        <authorList>
            <person name="Whitman W.B."/>
            <person name="Woyke T."/>
            <person name="Klenk H.P."/>
            <person name="Zhou Y."/>
            <person name="Lilburn T.G."/>
            <person name="Beck B.J."/>
            <person name="De Vos P."/>
            <person name="Vandamme P."/>
            <person name="Eisen J.A."/>
            <person name="Garrity G."/>
            <person name="Hugenholtz P."/>
            <person name="Kyrpides N.C."/>
        </authorList>
    </citation>
    <scope>NUCLEOTIDE SEQUENCE [LARGE SCALE GENOMIC DNA]</scope>
    <source>
        <strain evidence="5 6">VKM Ac-2540</strain>
    </source>
</reference>
<evidence type="ECO:0000259" key="4">
    <source>
        <dbReference type="PROSITE" id="PS50987"/>
    </source>
</evidence>
<dbReference type="EMBL" id="SHKR01000015">
    <property type="protein sequence ID" value="RZU11123.1"/>
    <property type="molecule type" value="Genomic_DNA"/>
</dbReference>
<evidence type="ECO:0000256" key="2">
    <source>
        <dbReference type="ARBA" id="ARBA00023125"/>
    </source>
</evidence>
<comment type="caution">
    <text evidence="5">The sequence shown here is derived from an EMBL/GenBank/DDBJ whole genome shotgun (WGS) entry which is preliminary data.</text>
</comment>
<dbReference type="OrthoDB" id="9806976at2"/>
<keyword evidence="3" id="KW-0804">Transcription</keyword>
<dbReference type="SUPFAM" id="SSF46785">
    <property type="entry name" value="Winged helix' DNA-binding domain"/>
    <property type="match status" value="1"/>
</dbReference>
<dbReference type="Gene3D" id="1.10.10.10">
    <property type="entry name" value="Winged helix-like DNA-binding domain superfamily/Winged helix DNA-binding domain"/>
    <property type="match status" value="1"/>
</dbReference>
<dbReference type="GO" id="GO:0003677">
    <property type="term" value="F:DNA binding"/>
    <property type="evidence" value="ECO:0007669"/>
    <property type="project" value="UniProtKB-KW"/>
</dbReference>
<dbReference type="RefSeq" id="WP_130447608.1">
    <property type="nucleotide sequence ID" value="NZ_SHKR01000015.1"/>
</dbReference>
<protein>
    <submittedName>
        <fullName evidence="5">ArsR family transcriptional regulator</fullName>
    </submittedName>
</protein>
<organism evidence="5 6">
    <name type="scientific">Kribbella rubisoli</name>
    <dbReference type="NCBI Taxonomy" id="3075929"/>
    <lineage>
        <taxon>Bacteria</taxon>
        <taxon>Bacillati</taxon>
        <taxon>Actinomycetota</taxon>
        <taxon>Actinomycetes</taxon>
        <taxon>Propionibacteriales</taxon>
        <taxon>Kribbellaceae</taxon>
        <taxon>Kribbella</taxon>
    </lineage>
</organism>
<dbReference type="InterPro" id="IPR011991">
    <property type="entry name" value="ArsR-like_HTH"/>
</dbReference>
<dbReference type="Pfam" id="PF01022">
    <property type="entry name" value="HTH_5"/>
    <property type="match status" value="1"/>
</dbReference>
<evidence type="ECO:0000256" key="1">
    <source>
        <dbReference type="ARBA" id="ARBA00023015"/>
    </source>
</evidence>
<evidence type="ECO:0000256" key="3">
    <source>
        <dbReference type="ARBA" id="ARBA00023163"/>
    </source>
</evidence>
<name>A0A4Q7WMY3_9ACTN</name>
<dbReference type="NCBIfam" id="NF033788">
    <property type="entry name" value="HTH_metalloreg"/>
    <property type="match status" value="1"/>
</dbReference>
<proteinExistence type="predicted"/>
<dbReference type="CDD" id="cd00090">
    <property type="entry name" value="HTH_ARSR"/>
    <property type="match status" value="1"/>
</dbReference>
<dbReference type="PRINTS" id="PR00778">
    <property type="entry name" value="HTHARSR"/>
</dbReference>
<evidence type="ECO:0000313" key="5">
    <source>
        <dbReference type="EMBL" id="RZU11123.1"/>
    </source>
</evidence>
<dbReference type="PANTHER" id="PTHR33154:SF33">
    <property type="entry name" value="TRANSCRIPTIONAL REPRESSOR SDPR"/>
    <property type="match status" value="1"/>
</dbReference>
<dbReference type="PANTHER" id="PTHR33154">
    <property type="entry name" value="TRANSCRIPTIONAL REGULATOR, ARSR FAMILY"/>
    <property type="match status" value="1"/>
</dbReference>
<dbReference type="InterPro" id="IPR051081">
    <property type="entry name" value="HTH_MetalResp_TranReg"/>
</dbReference>
<keyword evidence="1" id="KW-0805">Transcription regulation</keyword>
<dbReference type="InterPro" id="IPR036388">
    <property type="entry name" value="WH-like_DNA-bd_sf"/>
</dbReference>
<accession>A0A4Q7WMY3</accession>
<evidence type="ECO:0000313" key="6">
    <source>
        <dbReference type="Proteomes" id="UP000292027"/>
    </source>
</evidence>
<sequence>MEPREAAPALDALGDANRRAIVEILGSGALSVRQIAEQLPISRPAVSRHLRLLKNAGLVSDVPDGNRRVYQLREEGVEAVRAYFAEVWGSAATRFRIVAENTAEER</sequence>